<evidence type="ECO:0000313" key="3">
    <source>
        <dbReference type="Proteomes" id="UP001500731"/>
    </source>
</evidence>
<dbReference type="PROSITE" id="PS51318">
    <property type="entry name" value="TAT"/>
    <property type="match status" value="1"/>
</dbReference>
<reference evidence="3" key="1">
    <citation type="journal article" date="2019" name="Int. J. Syst. Evol. Microbiol.">
        <title>The Global Catalogue of Microorganisms (GCM) 10K type strain sequencing project: providing services to taxonomists for standard genome sequencing and annotation.</title>
        <authorList>
            <consortium name="The Broad Institute Genomics Platform"/>
            <consortium name="The Broad Institute Genome Sequencing Center for Infectious Disease"/>
            <person name="Wu L."/>
            <person name="Ma J."/>
        </authorList>
    </citation>
    <scope>NUCLEOTIDE SEQUENCE [LARGE SCALE GENOMIC DNA]</scope>
    <source>
        <strain evidence="3">JCM 17839</strain>
    </source>
</reference>
<accession>A0ABP8PNF1</accession>
<dbReference type="InterPro" id="IPR006311">
    <property type="entry name" value="TAT_signal"/>
</dbReference>
<evidence type="ECO:0000256" key="1">
    <source>
        <dbReference type="SAM" id="MobiDB-lite"/>
    </source>
</evidence>
<name>A0ABP8PNF1_9MICO</name>
<organism evidence="2 3">
    <name type="scientific">Microbacterium panaciterrae</name>
    <dbReference type="NCBI Taxonomy" id="985759"/>
    <lineage>
        <taxon>Bacteria</taxon>
        <taxon>Bacillati</taxon>
        <taxon>Actinomycetota</taxon>
        <taxon>Actinomycetes</taxon>
        <taxon>Micrococcales</taxon>
        <taxon>Microbacteriaceae</taxon>
        <taxon>Microbacterium</taxon>
    </lineage>
</organism>
<dbReference type="EMBL" id="BAABGP010000022">
    <property type="protein sequence ID" value="GAA4490237.1"/>
    <property type="molecule type" value="Genomic_DNA"/>
</dbReference>
<feature type="region of interest" description="Disordered" evidence="1">
    <location>
        <begin position="1"/>
        <end position="27"/>
    </location>
</feature>
<dbReference type="Proteomes" id="UP001500731">
    <property type="component" value="Unassembled WGS sequence"/>
</dbReference>
<comment type="caution">
    <text evidence="2">The sequence shown here is derived from an EMBL/GenBank/DDBJ whole genome shotgun (WGS) entry which is preliminary data.</text>
</comment>
<gene>
    <name evidence="2" type="ORF">GCM10023171_32420</name>
</gene>
<evidence type="ECO:0000313" key="2">
    <source>
        <dbReference type="EMBL" id="GAA4490237.1"/>
    </source>
</evidence>
<proteinExistence type="predicted"/>
<dbReference type="RefSeq" id="WP_345188445.1">
    <property type="nucleotide sequence ID" value="NZ_BAABGP010000022.1"/>
</dbReference>
<keyword evidence="3" id="KW-1185">Reference proteome</keyword>
<sequence>MPKNMSFDEESISAGRERAGEPGVARGLSRRTVVMSAAWSVPVIAAAAAAPMAAASTALGATCTVGVVAPTARLSWSLTAGTLSTWDRGNTGWTPADASVDLNAPNRAAQSAWVGDSTKDGFVSSSDGGTSQTTVVALYTFTPTAGATYELSARIVSQTAYGTDGTLYGQWLDADILQGATTVPLAREIVGQTGVPTSGYSTDLQWGGDKTRTASFTAATAQPVTVRYTFNLPPMVDPKPTASSPGQVESDFWIQAPTATVTACA</sequence>
<protein>
    <submittedName>
        <fullName evidence="2">Uncharacterized protein</fullName>
    </submittedName>
</protein>